<name>A0A5K7ZMM3_9BACT</name>
<dbReference type="InterPro" id="IPR020568">
    <property type="entry name" value="Ribosomal_Su5_D2-typ_SF"/>
</dbReference>
<dbReference type="GO" id="GO:0003735">
    <property type="term" value="F:structural constituent of ribosome"/>
    <property type="evidence" value="ECO:0007669"/>
    <property type="project" value="InterPro"/>
</dbReference>
<feature type="compositionally biased region" description="Basic and acidic residues" evidence="7">
    <location>
        <begin position="105"/>
        <end position="116"/>
    </location>
</feature>
<dbReference type="FunFam" id="3.30.230.10:FF:000001">
    <property type="entry name" value="30S ribosomal protein S9"/>
    <property type="match status" value="1"/>
</dbReference>
<keyword evidence="2 5" id="KW-0689">Ribosomal protein</keyword>
<dbReference type="InterPro" id="IPR020574">
    <property type="entry name" value="Ribosomal_uS9_CS"/>
</dbReference>
<dbReference type="KEGG" id="dov:DSCO28_22110"/>
<dbReference type="PANTHER" id="PTHR21569">
    <property type="entry name" value="RIBOSOMAL PROTEIN S9"/>
    <property type="match status" value="1"/>
</dbReference>
<evidence type="ECO:0000256" key="3">
    <source>
        <dbReference type="ARBA" id="ARBA00023274"/>
    </source>
</evidence>
<sequence>MATEKTYYATGKRKNAIARTWIKPGSGVITVNDRPVDEYFTVGTARTILRQPLALTDNLDAFDITINVHGGGISGQAGAVRHGITKALILFDPELRPSLKRAGFVKRDPREKERKKYGQKGARGRFQFSKR</sequence>
<dbReference type="NCBIfam" id="NF001099">
    <property type="entry name" value="PRK00132.1"/>
    <property type="match status" value="1"/>
</dbReference>
<gene>
    <name evidence="5 8" type="primary">rpsI</name>
    <name evidence="8" type="ORF">DSCO28_22110</name>
</gene>
<dbReference type="EMBL" id="AP021876">
    <property type="protein sequence ID" value="BBO81645.1"/>
    <property type="molecule type" value="Genomic_DNA"/>
</dbReference>
<reference evidence="8 9" key="1">
    <citation type="submission" date="2019-11" db="EMBL/GenBank/DDBJ databases">
        <title>Comparative genomics of hydrocarbon-degrading Desulfosarcina strains.</title>
        <authorList>
            <person name="Watanabe M."/>
            <person name="Kojima H."/>
            <person name="Fukui M."/>
        </authorList>
    </citation>
    <scope>NUCLEOTIDE SEQUENCE [LARGE SCALE GENOMIC DNA]</scope>
    <source>
        <strain evidence="8 9">28bB2T</strain>
    </source>
</reference>
<dbReference type="InterPro" id="IPR000754">
    <property type="entry name" value="Ribosomal_uS9"/>
</dbReference>
<evidence type="ECO:0000256" key="6">
    <source>
        <dbReference type="RuleBase" id="RU003815"/>
    </source>
</evidence>
<evidence type="ECO:0000256" key="5">
    <source>
        <dbReference type="HAMAP-Rule" id="MF_00532"/>
    </source>
</evidence>
<evidence type="ECO:0000256" key="7">
    <source>
        <dbReference type="SAM" id="MobiDB-lite"/>
    </source>
</evidence>
<dbReference type="InterPro" id="IPR014721">
    <property type="entry name" value="Ribsml_uS5_D2-typ_fold_subgr"/>
</dbReference>
<evidence type="ECO:0000313" key="8">
    <source>
        <dbReference type="EMBL" id="BBO81645.1"/>
    </source>
</evidence>
<evidence type="ECO:0000256" key="4">
    <source>
        <dbReference type="ARBA" id="ARBA00035259"/>
    </source>
</evidence>
<evidence type="ECO:0000256" key="1">
    <source>
        <dbReference type="ARBA" id="ARBA00005251"/>
    </source>
</evidence>
<dbReference type="GO" id="GO:0022627">
    <property type="term" value="C:cytosolic small ribosomal subunit"/>
    <property type="evidence" value="ECO:0007669"/>
    <property type="project" value="TreeGrafter"/>
</dbReference>
<dbReference type="GO" id="GO:0003723">
    <property type="term" value="F:RNA binding"/>
    <property type="evidence" value="ECO:0007669"/>
    <property type="project" value="TreeGrafter"/>
</dbReference>
<proteinExistence type="inferred from homology"/>
<feature type="region of interest" description="Disordered" evidence="7">
    <location>
        <begin position="101"/>
        <end position="131"/>
    </location>
</feature>
<dbReference type="SUPFAM" id="SSF54211">
    <property type="entry name" value="Ribosomal protein S5 domain 2-like"/>
    <property type="match status" value="1"/>
</dbReference>
<dbReference type="PROSITE" id="PS00360">
    <property type="entry name" value="RIBOSOMAL_S9"/>
    <property type="match status" value="1"/>
</dbReference>
<dbReference type="Pfam" id="PF00380">
    <property type="entry name" value="Ribosomal_S9"/>
    <property type="match status" value="1"/>
</dbReference>
<dbReference type="Gene3D" id="3.30.230.10">
    <property type="match status" value="1"/>
</dbReference>
<comment type="similarity">
    <text evidence="1 5 6">Belongs to the universal ribosomal protein uS9 family.</text>
</comment>
<dbReference type="GO" id="GO:0006412">
    <property type="term" value="P:translation"/>
    <property type="evidence" value="ECO:0007669"/>
    <property type="project" value="UniProtKB-UniRule"/>
</dbReference>
<accession>A0A5K7ZMM3</accession>
<dbReference type="AlphaFoldDB" id="A0A5K7ZMM3"/>
<dbReference type="HAMAP" id="MF_00532_B">
    <property type="entry name" value="Ribosomal_uS9_B"/>
    <property type="match status" value="1"/>
</dbReference>
<dbReference type="InterPro" id="IPR023035">
    <property type="entry name" value="Ribosomal_uS9_bac/plastid"/>
</dbReference>
<evidence type="ECO:0000256" key="2">
    <source>
        <dbReference type="ARBA" id="ARBA00022980"/>
    </source>
</evidence>
<evidence type="ECO:0000313" key="9">
    <source>
        <dbReference type="Proteomes" id="UP000425960"/>
    </source>
</evidence>
<dbReference type="PANTHER" id="PTHR21569:SF1">
    <property type="entry name" value="SMALL RIBOSOMAL SUBUNIT PROTEIN US9M"/>
    <property type="match status" value="1"/>
</dbReference>
<dbReference type="Proteomes" id="UP000425960">
    <property type="component" value="Chromosome"/>
</dbReference>
<protein>
    <recommendedName>
        <fullName evidence="4 5">Small ribosomal subunit protein uS9</fullName>
    </recommendedName>
</protein>
<dbReference type="RefSeq" id="WP_155310141.1">
    <property type="nucleotide sequence ID" value="NZ_AP021876.1"/>
</dbReference>
<organism evidence="8 9">
    <name type="scientific">Desulfosarcina ovata subsp. sediminis</name>
    <dbReference type="NCBI Taxonomy" id="885957"/>
    <lineage>
        <taxon>Bacteria</taxon>
        <taxon>Pseudomonadati</taxon>
        <taxon>Thermodesulfobacteriota</taxon>
        <taxon>Desulfobacteria</taxon>
        <taxon>Desulfobacterales</taxon>
        <taxon>Desulfosarcinaceae</taxon>
        <taxon>Desulfosarcina</taxon>
    </lineage>
</organism>
<keyword evidence="3 5" id="KW-0687">Ribonucleoprotein</keyword>